<protein>
    <submittedName>
        <fullName evidence="2">Uncharacterized protein</fullName>
    </submittedName>
</protein>
<feature type="region of interest" description="Disordered" evidence="1">
    <location>
        <begin position="1"/>
        <end position="22"/>
    </location>
</feature>
<comment type="caution">
    <text evidence="2">The sequence shown here is derived from an EMBL/GenBank/DDBJ whole genome shotgun (WGS) entry which is preliminary data.</text>
</comment>
<dbReference type="EMBL" id="JAMYWD010000003">
    <property type="protein sequence ID" value="KAJ4976386.1"/>
    <property type="molecule type" value="Genomic_DNA"/>
</dbReference>
<organism evidence="2 3">
    <name type="scientific">Protea cynaroides</name>
    <dbReference type="NCBI Taxonomy" id="273540"/>
    <lineage>
        <taxon>Eukaryota</taxon>
        <taxon>Viridiplantae</taxon>
        <taxon>Streptophyta</taxon>
        <taxon>Embryophyta</taxon>
        <taxon>Tracheophyta</taxon>
        <taxon>Spermatophyta</taxon>
        <taxon>Magnoliopsida</taxon>
        <taxon>Proteales</taxon>
        <taxon>Proteaceae</taxon>
        <taxon>Protea</taxon>
    </lineage>
</organism>
<evidence type="ECO:0000313" key="2">
    <source>
        <dbReference type="EMBL" id="KAJ4976386.1"/>
    </source>
</evidence>
<sequence>MSKVGAGQAEDLFEPRTSNDHDYLSLDENLHIQRNPPSSGPEVRSSCLIMHIPGKPKTPVNPKVGVLSSFEVLANLLDNFEPNPAHHSSPMATWSVAPSPPTNLLTLSPYLSLIPSSGPIGLPETYFPPSTYPLSTFSVIDEAIQPENLNTVENRLDELQTSSPEDPSFPRLDSLTYLLAKRQTIHILEASGHKAL</sequence>
<keyword evidence="3" id="KW-1185">Reference proteome</keyword>
<evidence type="ECO:0000313" key="3">
    <source>
        <dbReference type="Proteomes" id="UP001141806"/>
    </source>
</evidence>
<dbReference type="AlphaFoldDB" id="A0A9Q0KU94"/>
<name>A0A9Q0KU94_9MAGN</name>
<reference evidence="2" key="1">
    <citation type="journal article" date="2023" name="Plant J.">
        <title>The genome of the king protea, Protea cynaroides.</title>
        <authorList>
            <person name="Chang J."/>
            <person name="Duong T.A."/>
            <person name="Schoeman C."/>
            <person name="Ma X."/>
            <person name="Roodt D."/>
            <person name="Barker N."/>
            <person name="Li Z."/>
            <person name="Van de Peer Y."/>
            <person name="Mizrachi E."/>
        </authorList>
    </citation>
    <scope>NUCLEOTIDE SEQUENCE</scope>
    <source>
        <tissue evidence="2">Young leaves</tissue>
    </source>
</reference>
<evidence type="ECO:0000256" key="1">
    <source>
        <dbReference type="SAM" id="MobiDB-lite"/>
    </source>
</evidence>
<dbReference type="Proteomes" id="UP001141806">
    <property type="component" value="Unassembled WGS sequence"/>
</dbReference>
<gene>
    <name evidence="2" type="ORF">NE237_001492</name>
</gene>
<proteinExistence type="predicted"/>
<feature type="compositionally biased region" description="Basic and acidic residues" evidence="1">
    <location>
        <begin position="13"/>
        <end position="22"/>
    </location>
</feature>
<accession>A0A9Q0KU94</accession>